<organism evidence="2 3">
    <name type="scientific">Alkalibacillus filiformis</name>
    <dbReference type="NCBI Taxonomy" id="200990"/>
    <lineage>
        <taxon>Bacteria</taxon>
        <taxon>Bacillati</taxon>
        <taxon>Bacillota</taxon>
        <taxon>Bacilli</taxon>
        <taxon>Bacillales</taxon>
        <taxon>Bacillaceae</taxon>
        <taxon>Alkalibacillus</taxon>
    </lineage>
</organism>
<accession>A0ABU0DTJ5</accession>
<keyword evidence="1" id="KW-0812">Transmembrane</keyword>
<reference evidence="2 3" key="1">
    <citation type="submission" date="2023-07" db="EMBL/GenBank/DDBJ databases">
        <title>Genomic Encyclopedia of Type Strains, Phase IV (KMG-IV): sequencing the most valuable type-strain genomes for metagenomic binning, comparative biology and taxonomic classification.</title>
        <authorList>
            <person name="Goeker M."/>
        </authorList>
    </citation>
    <scope>NUCLEOTIDE SEQUENCE [LARGE SCALE GENOMIC DNA]</scope>
    <source>
        <strain evidence="2 3">DSM 15448</strain>
    </source>
</reference>
<dbReference type="RefSeq" id="WP_307067487.1">
    <property type="nucleotide sequence ID" value="NZ_JAUSUP010000003.1"/>
</dbReference>
<sequence length="162" mass="18227">MKKDKRVEAIIWSIALPGFAQLLNKSYIKGLFFILLEIIVNVQARFNYIIIPSFQGNTDIAIEATNYQWIMFYPCLYMFAMWDAYRDAGGGQKPLSYIPFASAAFLGTIGVIASPTFQIMGVLLGPIWTGILAHIVGFIIGIFIAKLLRRFIDFSEDEPSES</sequence>
<dbReference type="Proteomes" id="UP001236723">
    <property type="component" value="Unassembled WGS sequence"/>
</dbReference>
<name>A0ABU0DTJ5_9BACI</name>
<evidence type="ECO:0000313" key="2">
    <source>
        <dbReference type="EMBL" id="MDQ0351611.1"/>
    </source>
</evidence>
<protein>
    <submittedName>
        <fullName evidence="2">Uncharacterized protein</fullName>
    </submittedName>
</protein>
<dbReference type="EMBL" id="JAUSUP010000003">
    <property type="protein sequence ID" value="MDQ0351611.1"/>
    <property type="molecule type" value="Genomic_DNA"/>
</dbReference>
<feature type="transmembrane region" description="Helical" evidence="1">
    <location>
        <begin position="97"/>
        <end position="117"/>
    </location>
</feature>
<keyword evidence="1" id="KW-1133">Transmembrane helix</keyword>
<comment type="caution">
    <text evidence="2">The sequence shown here is derived from an EMBL/GenBank/DDBJ whole genome shotgun (WGS) entry which is preliminary data.</text>
</comment>
<keyword evidence="1" id="KW-0472">Membrane</keyword>
<gene>
    <name evidence="2" type="ORF">J2R98_001428</name>
</gene>
<keyword evidence="3" id="KW-1185">Reference proteome</keyword>
<evidence type="ECO:0000256" key="1">
    <source>
        <dbReference type="SAM" id="Phobius"/>
    </source>
</evidence>
<evidence type="ECO:0000313" key="3">
    <source>
        <dbReference type="Proteomes" id="UP001236723"/>
    </source>
</evidence>
<feature type="transmembrane region" description="Helical" evidence="1">
    <location>
        <begin position="66"/>
        <end position="85"/>
    </location>
</feature>
<feature type="transmembrane region" description="Helical" evidence="1">
    <location>
        <begin position="123"/>
        <end position="145"/>
    </location>
</feature>
<proteinExistence type="predicted"/>
<feature type="transmembrane region" description="Helical" evidence="1">
    <location>
        <begin position="31"/>
        <end position="54"/>
    </location>
</feature>